<keyword evidence="2" id="KW-1185">Reference proteome</keyword>
<dbReference type="AlphaFoldDB" id="A0AA36EZK7"/>
<accession>A0AA36EZK7</accession>
<sequence>MIRCPPKRVSANIPCRRFDCTKLRNSQASQDLKESIERHLMDLPEPNSIDDRWTSLREAMAAAAEETIGFARKKNQDWFDENDQTISRLIEVKLLTRLALENQGTAENKRKHHQTSAECQCGIRDQNIWCQRKAEEMQNYADQRDLRSVYAATRETFDPRRSSVGGLKSVASTTITDTQGILDF</sequence>
<dbReference type="Proteomes" id="UP001162480">
    <property type="component" value="Chromosome 2"/>
</dbReference>
<reference evidence="1" key="1">
    <citation type="submission" date="2023-08" db="EMBL/GenBank/DDBJ databases">
        <authorList>
            <person name="Alioto T."/>
            <person name="Alioto T."/>
            <person name="Gomez Garrido J."/>
        </authorList>
    </citation>
    <scope>NUCLEOTIDE SEQUENCE</scope>
</reference>
<evidence type="ECO:0000313" key="1">
    <source>
        <dbReference type="EMBL" id="CAI9717980.1"/>
    </source>
</evidence>
<gene>
    <name evidence="1" type="ORF">OCTVUL_1B012426</name>
</gene>
<evidence type="ECO:0000313" key="2">
    <source>
        <dbReference type="Proteomes" id="UP001162480"/>
    </source>
</evidence>
<proteinExistence type="predicted"/>
<dbReference type="EMBL" id="OX597815">
    <property type="protein sequence ID" value="CAI9717980.1"/>
    <property type="molecule type" value="Genomic_DNA"/>
</dbReference>
<organism evidence="1 2">
    <name type="scientific">Octopus vulgaris</name>
    <name type="common">Common octopus</name>
    <dbReference type="NCBI Taxonomy" id="6645"/>
    <lineage>
        <taxon>Eukaryota</taxon>
        <taxon>Metazoa</taxon>
        <taxon>Spiralia</taxon>
        <taxon>Lophotrochozoa</taxon>
        <taxon>Mollusca</taxon>
        <taxon>Cephalopoda</taxon>
        <taxon>Coleoidea</taxon>
        <taxon>Octopodiformes</taxon>
        <taxon>Octopoda</taxon>
        <taxon>Incirrata</taxon>
        <taxon>Octopodidae</taxon>
        <taxon>Octopus</taxon>
    </lineage>
</organism>
<protein>
    <submittedName>
        <fullName evidence="1">Uncharacterized protein</fullName>
    </submittedName>
</protein>
<name>A0AA36EZK7_OCTVU</name>